<feature type="signal peptide" evidence="1">
    <location>
        <begin position="1"/>
        <end position="18"/>
    </location>
</feature>
<keyword evidence="1" id="KW-0732">Signal</keyword>
<dbReference type="PANTHER" id="PTHR24020">
    <property type="entry name" value="COLLAGEN ALPHA"/>
    <property type="match status" value="1"/>
</dbReference>
<name>A0A815ZWT0_9BILA</name>
<evidence type="ECO:0000313" key="4">
    <source>
        <dbReference type="Proteomes" id="UP000663834"/>
    </source>
</evidence>
<dbReference type="CDD" id="cd01450">
    <property type="entry name" value="vWFA_subfamily_ECM"/>
    <property type="match status" value="1"/>
</dbReference>
<sequence>MKALIFLIFAILFSYVDGRECHGRYDESIKGNCSVAADCEGALLDSPTCELQSCCIPAKLPTTGWQCLSKSTFTSLYNSTRGNFLGQVLSKAISDAGVCNNCQAKAAFLAIAATMTDDFTHDEAIGTANEFASDDKKYGNSQTGDGSRFRRRGLFGLRGKTMYEEFEKLMAKYQTLTKPETAAIIENAMIIASTIWKKPNLQNGTPLTQYADGTFLRFSVLWFKLTGGIEKLPIAAKQYAKFLRGLECGGDLYPGQGQKCQFNATHQGFCTPYCIKGLEESGEICGCTGEIGPQCPDSPSHIRCCVDSCSQELKMDLGFVLDASGSIGATDFQKQRVFVGQLLRQVNVGPNKTHVGIVKYSNASGSIGAADFQKQRIFVGQLLRQVNVGPNKTHVGIVKYSSNAQVLTYLNRDYTVEEKIRVVNTSVYNGGSTQTSAALQAMDRVFSLSNGLRKLEEGASRVIFVITDGASNNQYDTINAAAVLKDQGIHLVSVGVGSSLNLIELHAICTPPMTENYFPIANYAALEQKINQFTSKTCSEPVPLPGNTTVNGTIGKDKYKFLKIKIEIIGNKIKITVKLFNGKVKLFYSFNTRNPKDPQDFIDYEIKTSSFYERFVSLFKSHSMETRASSDEMEIVISQPDTKSEFLYVGVKGVEDDNSFEVKFDDCQSVVCNVGSLRSPINLISIIILIISTLLLRPS</sequence>
<dbReference type="OrthoDB" id="6132182at2759"/>
<protein>
    <recommendedName>
        <fullName evidence="2">VWFA domain-containing protein</fullName>
    </recommendedName>
</protein>
<comment type="caution">
    <text evidence="3">The sequence shown here is derived from an EMBL/GenBank/DDBJ whole genome shotgun (WGS) entry which is preliminary data.</text>
</comment>
<dbReference type="Proteomes" id="UP000663834">
    <property type="component" value="Unassembled WGS sequence"/>
</dbReference>
<accession>A0A815ZWT0</accession>
<dbReference type="SUPFAM" id="SSF53300">
    <property type="entry name" value="vWA-like"/>
    <property type="match status" value="2"/>
</dbReference>
<dbReference type="Gene3D" id="1.10.530.10">
    <property type="match status" value="1"/>
</dbReference>
<dbReference type="PRINTS" id="PR00453">
    <property type="entry name" value="VWFADOMAIN"/>
</dbReference>
<dbReference type="PROSITE" id="PS50234">
    <property type="entry name" value="VWFA"/>
    <property type="match status" value="1"/>
</dbReference>
<organism evidence="3 4">
    <name type="scientific">Rotaria magnacalcarata</name>
    <dbReference type="NCBI Taxonomy" id="392030"/>
    <lineage>
        <taxon>Eukaryota</taxon>
        <taxon>Metazoa</taxon>
        <taxon>Spiralia</taxon>
        <taxon>Gnathifera</taxon>
        <taxon>Rotifera</taxon>
        <taxon>Eurotatoria</taxon>
        <taxon>Bdelloidea</taxon>
        <taxon>Philodinida</taxon>
        <taxon>Philodinidae</taxon>
        <taxon>Rotaria</taxon>
    </lineage>
</organism>
<dbReference type="InterPro" id="IPR036465">
    <property type="entry name" value="vWFA_dom_sf"/>
</dbReference>
<dbReference type="Gene3D" id="3.40.50.410">
    <property type="entry name" value="von Willebrand factor, type A domain"/>
    <property type="match status" value="2"/>
</dbReference>
<dbReference type="PANTHER" id="PTHR24020:SF20">
    <property type="entry name" value="PH DOMAIN-CONTAINING PROTEIN"/>
    <property type="match status" value="1"/>
</dbReference>
<feature type="chain" id="PRO_5032602633" description="VWFA domain-containing protein" evidence="1">
    <location>
        <begin position="19"/>
        <end position="699"/>
    </location>
</feature>
<feature type="domain" description="VWFA" evidence="2">
    <location>
        <begin position="316"/>
        <end position="533"/>
    </location>
</feature>
<dbReference type="InterPro" id="IPR023346">
    <property type="entry name" value="Lysozyme-like_dom_sf"/>
</dbReference>
<proteinExistence type="predicted"/>
<dbReference type="InterPro" id="IPR050525">
    <property type="entry name" value="ECM_Assembly_Org"/>
</dbReference>
<dbReference type="AlphaFoldDB" id="A0A815ZWT0"/>
<evidence type="ECO:0000313" key="3">
    <source>
        <dbReference type="EMBL" id="CAF1588882.1"/>
    </source>
</evidence>
<evidence type="ECO:0000256" key="1">
    <source>
        <dbReference type="SAM" id="SignalP"/>
    </source>
</evidence>
<dbReference type="SUPFAM" id="SSF53955">
    <property type="entry name" value="Lysozyme-like"/>
    <property type="match status" value="1"/>
</dbReference>
<dbReference type="Pfam" id="PF00092">
    <property type="entry name" value="VWA"/>
    <property type="match status" value="2"/>
</dbReference>
<dbReference type="InterPro" id="IPR002035">
    <property type="entry name" value="VWF_A"/>
</dbReference>
<reference evidence="3" key="1">
    <citation type="submission" date="2021-02" db="EMBL/GenBank/DDBJ databases">
        <authorList>
            <person name="Nowell W R."/>
        </authorList>
    </citation>
    <scope>NUCLEOTIDE SEQUENCE</scope>
</reference>
<dbReference type="EMBL" id="CAJNOW010010829">
    <property type="protein sequence ID" value="CAF1588882.1"/>
    <property type="molecule type" value="Genomic_DNA"/>
</dbReference>
<gene>
    <name evidence="3" type="ORF">KQP761_LOCUS20972</name>
</gene>
<evidence type="ECO:0000259" key="2">
    <source>
        <dbReference type="PROSITE" id="PS50234"/>
    </source>
</evidence>
<dbReference type="SMART" id="SM00327">
    <property type="entry name" value="VWA"/>
    <property type="match status" value="1"/>
</dbReference>